<dbReference type="PANTHER" id="PTHR43395">
    <property type="entry name" value="SENSOR HISTIDINE KINASE CHEA"/>
    <property type="match status" value="1"/>
</dbReference>
<evidence type="ECO:0000256" key="5">
    <source>
        <dbReference type="ARBA" id="ARBA00022777"/>
    </source>
</evidence>
<organism evidence="11 12">
    <name type="scientific">Roseicyclus mahoneyensis</name>
    <dbReference type="NCBI Taxonomy" id="164332"/>
    <lineage>
        <taxon>Bacteria</taxon>
        <taxon>Pseudomonadati</taxon>
        <taxon>Pseudomonadota</taxon>
        <taxon>Alphaproteobacteria</taxon>
        <taxon>Rhodobacterales</taxon>
        <taxon>Roseobacteraceae</taxon>
        <taxon>Roseicyclus</taxon>
    </lineage>
</organism>
<dbReference type="OrthoDB" id="9816273at2"/>
<evidence type="ECO:0000313" key="11">
    <source>
        <dbReference type="EMBL" id="PWK60381.1"/>
    </source>
</evidence>
<dbReference type="SMART" id="SM00260">
    <property type="entry name" value="CheW"/>
    <property type="match status" value="1"/>
</dbReference>
<dbReference type="GO" id="GO:0006935">
    <property type="term" value="P:chemotaxis"/>
    <property type="evidence" value="ECO:0007669"/>
    <property type="project" value="InterPro"/>
</dbReference>
<dbReference type="PROSITE" id="PS50894">
    <property type="entry name" value="HPT"/>
    <property type="match status" value="1"/>
</dbReference>
<feature type="domain" description="HPt" evidence="10">
    <location>
        <begin position="1"/>
        <end position="106"/>
    </location>
</feature>
<dbReference type="SMART" id="SM00073">
    <property type="entry name" value="HPT"/>
    <property type="match status" value="1"/>
</dbReference>
<dbReference type="EMBL" id="QGGW01000004">
    <property type="protein sequence ID" value="PWK60381.1"/>
    <property type="molecule type" value="Genomic_DNA"/>
</dbReference>
<accession>A0A316GHF4</accession>
<dbReference type="Pfam" id="PF01584">
    <property type="entry name" value="CheW"/>
    <property type="match status" value="1"/>
</dbReference>
<evidence type="ECO:0000256" key="2">
    <source>
        <dbReference type="ARBA" id="ARBA00012438"/>
    </source>
</evidence>
<evidence type="ECO:0000313" key="12">
    <source>
        <dbReference type="Proteomes" id="UP000245708"/>
    </source>
</evidence>
<keyword evidence="4" id="KW-0808">Transferase</keyword>
<dbReference type="InterPro" id="IPR002545">
    <property type="entry name" value="CheW-lke_dom"/>
</dbReference>
<name>A0A316GHF4_9RHOB</name>
<evidence type="ECO:0000256" key="7">
    <source>
        <dbReference type="PROSITE-ProRule" id="PRU00110"/>
    </source>
</evidence>
<dbReference type="GO" id="GO:0004673">
    <property type="term" value="F:protein histidine kinase activity"/>
    <property type="evidence" value="ECO:0007669"/>
    <property type="project" value="UniProtKB-EC"/>
</dbReference>
<dbReference type="Gene3D" id="2.30.30.40">
    <property type="entry name" value="SH3 Domains"/>
    <property type="match status" value="1"/>
</dbReference>
<evidence type="ECO:0000259" key="10">
    <source>
        <dbReference type="PROSITE" id="PS50894"/>
    </source>
</evidence>
<gene>
    <name evidence="11" type="ORF">C7455_10417</name>
</gene>
<evidence type="ECO:0000256" key="3">
    <source>
        <dbReference type="ARBA" id="ARBA00022553"/>
    </source>
</evidence>
<dbReference type="InterPro" id="IPR051315">
    <property type="entry name" value="Bact_Chemotaxis_CheA"/>
</dbReference>
<keyword evidence="6" id="KW-0902">Two-component regulatory system</keyword>
<dbReference type="PROSITE" id="PS50851">
    <property type="entry name" value="CHEW"/>
    <property type="match status" value="1"/>
</dbReference>
<reference evidence="11 12" key="1">
    <citation type="submission" date="2018-05" db="EMBL/GenBank/DDBJ databases">
        <title>Genomic Encyclopedia of Type Strains, Phase IV (KMG-IV): sequencing the most valuable type-strain genomes for metagenomic binning, comparative biology and taxonomic classification.</title>
        <authorList>
            <person name="Goeker M."/>
        </authorList>
    </citation>
    <scope>NUCLEOTIDE SEQUENCE [LARGE SCALE GENOMIC DNA]</scope>
    <source>
        <strain evidence="11 12">DSM 16097</strain>
    </source>
</reference>
<dbReference type="GO" id="GO:0000160">
    <property type="term" value="P:phosphorelay signal transduction system"/>
    <property type="evidence" value="ECO:0007669"/>
    <property type="project" value="UniProtKB-KW"/>
</dbReference>
<evidence type="ECO:0000256" key="1">
    <source>
        <dbReference type="ARBA" id="ARBA00000085"/>
    </source>
</evidence>
<dbReference type="EC" id="2.7.13.3" evidence="2"/>
<evidence type="ECO:0000259" key="9">
    <source>
        <dbReference type="PROSITE" id="PS50851"/>
    </source>
</evidence>
<dbReference type="Gene3D" id="1.20.120.160">
    <property type="entry name" value="HPT domain"/>
    <property type="match status" value="1"/>
</dbReference>
<feature type="modified residue" description="Phosphohistidine" evidence="7">
    <location>
        <position position="49"/>
    </location>
</feature>
<dbReference type="RefSeq" id="WP_109667608.1">
    <property type="nucleotide sequence ID" value="NZ_QGGW01000004.1"/>
</dbReference>
<comment type="catalytic activity">
    <reaction evidence="1">
        <text>ATP + protein L-histidine = ADP + protein N-phospho-L-histidine.</text>
        <dbReference type="EC" id="2.7.13.3"/>
    </reaction>
</comment>
<dbReference type="InterPro" id="IPR008207">
    <property type="entry name" value="Sig_transdc_His_kin_Hpt_dom"/>
</dbReference>
<feature type="domain" description="CheW-like" evidence="9">
    <location>
        <begin position="936"/>
        <end position="1069"/>
    </location>
</feature>
<keyword evidence="5 11" id="KW-0418">Kinase</keyword>
<keyword evidence="3 7" id="KW-0597">Phosphoprotein</keyword>
<dbReference type="PANTHER" id="PTHR43395:SF1">
    <property type="entry name" value="CHEMOTAXIS PROTEIN CHEA"/>
    <property type="match status" value="1"/>
</dbReference>
<protein>
    <recommendedName>
        <fullName evidence="2">histidine kinase</fullName>
        <ecNumber evidence="2">2.7.13.3</ecNumber>
    </recommendedName>
</protein>
<proteinExistence type="predicted"/>
<dbReference type="Pfam" id="PF01627">
    <property type="entry name" value="Hpt"/>
    <property type="match status" value="1"/>
</dbReference>
<feature type="region of interest" description="Disordered" evidence="8">
    <location>
        <begin position="134"/>
        <end position="157"/>
    </location>
</feature>
<dbReference type="InterPro" id="IPR036641">
    <property type="entry name" value="HPT_dom_sf"/>
</dbReference>
<evidence type="ECO:0000256" key="4">
    <source>
        <dbReference type="ARBA" id="ARBA00022679"/>
    </source>
</evidence>
<comment type="caution">
    <text evidence="11">The sequence shown here is derived from an EMBL/GenBank/DDBJ whole genome shotgun (WGS) entry which is preliminary data.</text>
</comment>
<evidence type="ECO:0000256" key="8">
    <source>
        <dbReference type="SAM" id="MobiDB-lite"/>
    </source>
</evidence>
<dbReference type="InterPro" id="IPR036061">
    <property type="entry name" value="CheW-like_dom_sf"/>
</dbReference>
<keyword evidence="12" id="KW-1185">Reference proteome</keyword>
<dbReference type="Proteomes" id="UP000245708">
    <property type="component" value="Unassembled WGS sequence"/>
</dbReference>
<dbReference type="SUPFAM" id="SSF47226">
    <property type="entry name" value="Histidine-containing phosphotransfer domain, HPT domain"/>
    <property type="match status" value="1"/>
</dbReference>
<sequence length="1069" mass="113502">MSDEMDEIWELYADDGAQALDATETALEAVMAGAGDPAAHVAALFRAVHTFKGNSRVLGLSVVESRAHLAEDLIGLVRDGGVPLTAEIVDCLMETADILRRMLDETVRTRADVDPAPSEGLMDKLRVLIAKHGGAGAEAAPSEADTPLSVDPMPVDQTPDPEMAQDLVQEHALADTDAQTAPADAVSEPAFETRRKTKPKTKAKAAPVEAAAEEVPLVPDAAQGAASLPTDGPSAAALSLDAGYKAIFLEMVEATLADLTAMQGGDLAPARGKADGLGYAAGQLGLADWAATLAGFTAGDATDDSLAGLIADLQTLSARDFGTAAAPAATDVAQIPAPAAEQAGQEAEHNILADFEPLISRVADLGLQMAGDTPPDAQTLGQLADDIDALVLPQGLVRLSQAGHAFSAARELEQFRRAQLAFFEELAALEGVLPEAMVEAAPMRPSAILRSWAADHIFATLQDLRLGLEATSKASGADWFKGFEPLMRRAFHACAHFRMETAAQLTMALVDLFARSRAEGRVPDVILIQIARGFVDTMELVFDTLDQGDTPDIARIEQLFEEAATVSFVASGVVTARVIEEKLGLPREFHRVLSPESVKAAQSAIDAGMRFYVIRSDLNGDDALAEGFLEWLTSATVRMITNVTVFQGDVTLFDFLVAAPLGEDRVVEALVRLDPAGKRLSLREALRPPQDSAEAVARGSDEDVAQQAALGASGMDSLRFLETIGEISAGQSMIAAMLDEVSASDMGRDLQIALRHAGLPAPDPALRGLLRDLFDAHMARLRQINEAQAQLSAQLGALQEQSVALRSRPADVLLKPMQAFVSARARELGHSARLSIAGGDVHLDQGVIEQMRGILKRLLSLRLGAEPAPRRLHLTVSRAEDQMRIELSDDGDPQSGAVEIEGISQELRRQRATLRRVLPPDGGLRLHLSVPLQMIALEGMVVRVGEVHYVLPIEAIQRIHQGNDSLAISAAGQRRMLRLADSELVPVRSLPRVGQGSTDAAPEALYVIVHNADQARMAIPVDELLGQQLVLLRPLEGVLGGLRDMSGVAILTGGEVGVVVSVSRLAEAA</sequence>
<dbReference type="AlphaFoldDB" id="A0A316GHF4"/>
<dbReference type="SUPFAM" id="SSF50341">
    <property type="entry name" value="CheW-like"/>
    <property type="match status" value="1"/>
</dbReference>
<dbReference type="CDD" id="cd00088">
    <property type="entry name" value="HPT"/>
    <property type="match status" value="1"/>
</dbReference>
<feature type="region of interest" description="Disordered" evidence="8">
    <location>
        <begin position="178"/>
        <end position="211"/>
    </location>
</feature>
<evidence type="ECO:0000256" key="6">
    <source>
        <dbReference type="ARBA" id="ARBA00023012"/>
    </source>
</evidence>